<dbReference type="EMBL" id="GBEZ01023899">
    <property type="protein sequence ID" value="JAC63029.1"/>
    <property type="molecule type" value="Transcribed_RNA"/>
</dbReference>
<evidence type="ECO:0000313" key="2">
    <source>
        <dbReference type="EMBL" id="JAC63029.1"/>
    </source>
</evidence>
<protein>
    <submittedName>
        <fullName evidence="2">Uncharacterized protein</fullName>
    </submittedName>
</protein>
<gene>
    <name evidence="2" type="ORF">TSPGSL018_21688</name>
</gene>
<evidence type="ECO:0000256" key="1">
    <source>
        <dbReference type="SAM" id="Phobius"/>
    </source>
</evidence>
<keyword evidence="1" id="KW-0812">Transmembrane</keyword>
<feature type="transmembrane region" description="Helical" evidence="1">
    <location>
        <begin position="31"/>
        <end position="57"/>
    </location>
</feature>
<accession>A0A061QX36</accession>
<proteinExistence type="predicted"/>
<organism evidence="2">
    <name type="scientific">Tetraselmis sp. GSL018</name>
    <dbReference type="NCBI Taxonomy" id="582737"/>
    <lineage>
        <taxon>Eukaryota</taxon>
        <taxon>Viridiplantae</taxon>
        <taxon>Chlorophyta</taxon>
        <taxon>core chlorophytes</taxon>
        <taxon>Chlorodendrophyceae</taxon>
        <taxon>Chlorodendrales</taxon>
        <taxon>Chlorodendraceae</taxon>
        <taxon>Tetraselmis</taxon>
    </lineage>
</organism>
<name>A0A061QX36_9CHLO</name>
<keyword evidence="1" id="KW-1133">Transmembrane helix</keyword>
<reference evidence="2" key="1">
    <citation type="submission" date="2014-05" db="EMBL/GenBank/DDBJ databases">
        <title>The transcriptome of the halophilic microalga Tetraselmis sp. GSL018 isolated from the Great Salt Lake, Utah.</title>
        <authorList>
            <person name="Jinkerson R.E."/>
            <person name="D'Adamo S."/>
            <person name="Posewitz M.C."/>
        </authorList>
    </citation>
    <scope>NUCLEOTIDE SEQUENCE</scope>
    <source>
        <strain evidence="2">GSL018</strain>
    </source>
</reference>
<feature type="non-terminal residue" evidence="2">
    <location>
        <position position="1"/>
    </location>
</feature>
<sequence length="60" mass="6964">LLSFSCVLAPFKDTVAYFKHALLVLQSWIPWFQIVFILLNDYCIVCIPSFTCVRFCLTLC</sequence>
<keyword evidence="1" id="KW-0472">Membrane</keyword>
<dbReference type="AlphaFoldDB" id="A0A061QX36"/>
<feature type="non-terminal residue" evidence="2">
    <location>
        <position position="60"/>
    </location>
</feature>